<keyword evidence="3" id="KW-1185">Reference proteome</keyword>
<dbReference type="EMBL" id="WQLA01000002">
    <property type="protein sequence ID" value="MVN90449.1"/>
    <property type="molecule type" value="Genomic_DNA"/>
</dbReference>
<feature type="chain" id="PRO_5026154909" evidence="1">
    <location>
        <begin position="26"/>
        <end position="176"/>
    </location>
</feature>
<dbReference type="PROSITE" id="PS51257">
    <property type="entry name" value="PROKAR_LIPOPROTEIN"/>
    <property type="match status" value="1"/>
</dbReference>
<evidence type="ECO:0000313" key="2">
    <source>
        <dbReference type="EMBL" id="MVN90449.1"/>
    </source>
</evidence>
<organism evidence="2 3">
    <name type="scientific">Mucilaginibacter aquatilis</name>
    <dbReference type="NCBI Taxonomy" id="1517760"/>
    <lineage>
        <taxon>Bacteria</taxon>
        <taxon>Pseudomonadati</taxon>
        <taxon>Bacteroidota</taxon>
        <taxon>Sphingobacteriia</taxon>
        <taxon>Sphingobacteriales</taxon>
        <taxon>Sphingobacteriaceae</taxon>
        <taxon>Mucilaginibacter</taxon>
    </lineage>
</organism>
<evidence type="ECO:0000313" key="3">
    <source>
        <dbReference type="Proteomes" id="UP000434850"/>
    </source>
</evidence>
<protein>
    <submittedName>
        <fullName evidence="2">Fumarate hydratase</fullName>
    </submittedName>
</protein>
<comment type="caution">
    <text evidence="2">The sequence shown here is derived from an EMBL/GenBank/DDBJ whole genome shotgun (WGS) entry which is preliminary data.</text>
</comment>
<keyword evidence="1" id="KW-0732">Signal</keyword>
<reference evidence="2 3" key="1">
    <citation type="submission" date="2019-12" db="EMBL/GenBank/DDBJ databases">
        <title>Mucilaginibacter sp. HME9299 genome sequencing and assembly.</title>
        <authorList>
            <person name="Kang H."/>
            <person name="Kim H."/>
            <person name="Joh K."/>
        </authorList>
    </citation>
    <scope>NUCLEOTIDE SEQUENCE [LARGE SCALE GENOMIC DNA]</scope>
    <source>
        <strain evidence="2 3">HME9299</strain>
    </source>
</reference>
<dbReference type="AlphaFoldDB" id="A0A6I4IAG6"/>
<dbReference type="RefSeq" id="WP_157540237.1">
    <property type="nucleotide sequence ID" value="NZ_WQLA01000002.1"/>
</dbReference>
<dbReference type="Proteomes" id="UP000434850">
    <property type="component" value="Unassembled WGS sequence"/>
</dbReference>
<gene>
    <name evidence="2" type="ORF">GO816_04850</name>
</gene>
<feature type="signal peptide" evidence="1">
    <location>
        <begin position="1"/>
        <end position="25"/>
    </location>
</feature>
<proteinExistence type="predicted"/>
<evidence type="ECO:0000256" key="1">
    <source>
        <dbReference type="SAM" id="SignalP"/>
    </source>
</evidence>
<dbReference type="OrthoDB" id="793718at2"/>
<accession>A0A6I4IAG6</accession>
<sequence length="176" mass="20068">MLKKPFIHPFLPVLLLVAFSCWLLALTSCAPNANMQGRGNDAMQGEWKQVPEAVNNQLVTYTLYNFKFTCDSFFVAMQTHSRVNYGTDTCMNKGQWTEYVKGRYQQTKDTVWMRGFFCNPNYSLKNPGGCFRSGVYEAYFKVENVADTLLRLTPTSSVLPVTLHLVKRTNCVPKPL</sequence>
<name>A0A6I4IAG6_9SPHI</name>